<comment type="caution">
    <text evidence="2">The sequence shown here is derived from an EMBL/GenBank/DDBJ whole genome shotgun (WGS) entry which is preliminary data.</text>
</comment>
<dbReference type="AlphaFoldDB" id="A0A8K0FY41"/>
<evidence type="ECO:0000313" key="2">
    <source>
        <dbReference type="EMBL" id="KAF2881007.1"/>
    </source>
</evidence>
<feature type="signal peptide" evidence="1">
    <location>
        <begin position="1"/>
        <end position="15"/>
    </location>
</feature>
<sequence length="134" mass="15855">MNVLWLRILVTKVLTKIVKYLGHQLYLIRMQNKRLSKRHVIQIRNTLVTANTVEVDEESENEDSQSVINMSRSITMERVSNISDLNSNVNRCNSKFIQDESDFNANETTRSIWPNWNRNPPIKFKNYIEFIINK</sequence>
<protein>
    <submittedName>
        <fullName evidence="2">Uncharacterized protein</fullName>
    </submittedName>
</protein>
<proteinExistence type="predicted"/>
<evidence type="ECO:0000256" key="1">
    <source>
        <dbReference type="SAM" id="SignalP"/>
    </source>
</evidence>
<keyword evidence="1" id="KW-0732">Signal</keyword>
<keyword evidence="3" id="KW-1185">Reference proteome</keyword>
<dbReference type="Proteomes" id="UP000801492">
    <property type="component" value="Unassembled WGS sequence"/>
</dbReference>
<organism evidence="2 3">
    <name type="scientific">Ignelater luminosus</name>
    <name type="common">Cucubano</name>
    <name type="synonym">Pyrophorus luminosus</name>
    <dbReference type="NCBI Taxonomy" id="2038154"/>
    <lineage>
        <taxon>Eukaryota</taxon>
        <taxon>Metazoa</taxon>
        <taxon>Ecdysozoa</taxon>
        <taxon>Arthropoda</taxon>
        <taxon>Hexapoda</taxon>
        <taxon>Insecta</taxon>
        <taxon>Pterygota</taxon>
        <taxon>Neoptera</taxon>
        <taxon>Endopterygota</taxon>
        <taxon>Coleoptera</taxon>
        <taxon>Polyphaga</taxon>
        <taxon>Elateriformia</taxon>
        <taxon>Elateroidea</taxon>
        <taxon>Elateridae</taxon>
        <taxon>Agrypninae</taxon>
        <taxon>Pyrophorini</taxon>
        <taxon>Ignelater</taxon>
    </lineage>
</organism>
<name>A0A8K0FY41_IGNLU</name>
<gene>
    <name evidence="2" type="ORF">ILUMI_25155</name>
</gene>
<accession>A0A8K0FY41</accession>
<dbReference type="EMBL" id="VTPC01090876">
    <property type="protein sequence ID" value="KAF2881007.1"/>
    <property type="molecule type" value="Genomic_DNA"/>
</dbReference>
<evidence type="ECO:0000313" key="3">
    <source>
        <dbReference type="Proteomes" id="UP000801492"/>
    </source>
</evidence>
<reference evidence="2" key="1">
    <citation type="submission" date="2019-08" db="EMBL/GenBank/DDBJ databases">
        <title>The genome of the North American firefly Photinus pyralis.</title>
        <authorList>
            <consortium name="Photinus pyralis genome working group"/>
            <person name="Fallon T.R."/>
            <person name="Sander Lower S.E."/>
            <person name="Weng J.-K."/>
        </authorList>
    </citation>
    <scope>NUCLEOTIDE SEQUENCE</scope>
    <source>
        <strain evidence="2">TRF0915ILg1</strain>
        <tissue evidence="2">Whole body</tissue>
    </source>
</reference>
<feature type="chain" id="PRO_5035455533" evidence="1">
    <location>
        <begin position="16"/>
        <end position="134"/>
    </location>
</feature>